<keyword evidence="1" id="KW-1133">Transmembrane helix</keyword>
<feature type="transmembrane region" description="Helical" evidence="1">
    <location>
        <begin position="260"/>
        <end position="280"/>
    </location>
</feature>
<reference evidence="3 4" key="1">
    <citation type="submission" date="2019-07" db="EMBL/GenBank/DDBJ databases">
        <title>Caenimonas sedimenti sp. nov., isolated from activated sludge.</title>
        <authorList>
            <person name="Xu J."/>
        </authorList>
    </citation>
    <scope>NUCLEOTIDE SEQUENCE [LARGE SCALE GENOMIC DNA]</scope>
    <source>
        <strain evidence="3 4">HX-9-20</strain>
    </source>
</reference>
<gene>
    <name evidence="3" type="ORF">FN976_15420</name>
</gene>
<keyword evidence="1" id="KW-0812">Transmembrane</keyword>
<dbReference type="SMART" id="SM00267">
    <property type="entry name" value="GGDEF"/>
    <property type="match status" value="1"/>
</dbReference>
<dbReference type="InterPro" id="IPR011623">
    <property type="entry name" value="7TMR_DISM_rcpt_extracell_dom1"/>
</dbReference>
<keyword evidence="4" id="KW-1185">Reference proteome</keyword>
<evidence type="ECO:0000259" key="2">
    <source>
        <dbReference type="SMART" id="SM00267"/>
    </source>
</evidence>
<dbReference type="Gene3D" id="2.60.40.2380">
    <property type="match status" value="1"/>
</dbReference>
<dbReference type="Pfam" id="PF07696">
    <property type="entry name" value="7TMR-DISMED2"/>
    <property type="match status" value="1"/>
</dbReference>
<keyword evidence="1" id="KW-0472">Membrane</keyword>
<dbReference type="InterPro" id="IPR000160">
    <property type="entry name" value="GGDEF_dom"/>
</dbReference>
<feature type="transmembrane region" description="Helical" evidence="1">
    <location>
        <begin position="200"/>
        <end position="221"/>
    </location>
</feature>
<feature type="transmembrane region" description="Helical" evidence="1">
    <location>
        <begin position="322"/>
        <end position="344"/>
    </location>
</feature>
<dbReference type="Pfam" id="PF07695">
    <property type="entry name" value="7TMR-DISM_7TM"/>
    <property type="match status" value="1"/>
</dbReference>
<dbReference type="Proteomes" id="UP000318199">
    <property type="component" value="Unassembled WGS sequence"/>
</dbReference>
<name>A0A562ZPS6_9BURK</name>
<accession>A0A562ZPS6</accession>
<evidence type="ECO:0000256" key="1">
    <source>
        <dbReference type="SAM" id="Phobius"/>
    </source>
</evidence>
<dbReference type="Pfam" id="PF00990">
    <property type="entry name" value="GGDEF"/>
    <property type="match status" value="1"/>
</dbReference>
<dbReference type="InterPro" id="IPR029787">
    <property type="entry name" value="Nucleotide_cyclase"/>
</dbReference>
<dbReference type="Gene3D" id="3.30.70.270">
    <property type="match status" value="1"/>
</dbReference>
<sequence>MAVGMRAWWTVLLWLVGGALAATLARDAAASSGAVPASPPVVLDATPRVLPLAGLSRYWIDPKGDQTIDGLEVAGDTIPWKLTRTGQQERLDGGQALWIQFDVAARHGRWYLEIPNAGLDRAQLFYRDASGAWAMQQTGDHLPFHAWPVPGRVPTFALDDDPNRTIRYWVRIEHDRVDFSAPLLIYDQATLIAEREREQFLLGAYFGLAAMIALAALGSGVVYRDKCFLSYAVYVFFLGSGQLARLGITGQHLWPDALLWNQMAATVLPGLSTAAALWFMKVVAEPARFSRALDLAVWALIAAMLGAVGVDAVVDTRDSLKLLLALAAVSIAAVAGLIMLAWAAGDKGIRLVALAFLPLLVLALFPIARSMNLIPNSLLTRYGVFIGAMLEMPILYYALSVRSNRRREGELRAAALSHTDALTGLAHRAGMLQRLQTVLARARSQKQSCALLAVRIANIDAILQEFGAATVEKALVVAASHLRRAATDIDLAARMGPNEFALLIESPTSATLAGSRAQQLVADGLRLAPALPGGVTLKFHVAVAMLPHAELDAEESLRWVLDAVNDMPLDTRKLIRTLNF</sequence>
<dbReference type="InterPro" id="IPR011622">
    <property type="entry name" value="7TMR_DISM_rcpt_extracell_dom2"/>
</dbReference>
<evidence type="ECO:0000313" key="3">
    <source>
        <dbReference type="EMBL" id="TWO70371.1"/>
    </source>
</evidence>
<dbReference type="SUPFAM" id="SSF55073">
    <property type="entry name" value="Nucleotide cyclase"/>
    <property type="match status" value="1"/>
</dbReference>
<feature type="transmembrane region" description="Helical" evidence="1">
    <location>
        <begin position="380"/>
        <end position="399"/>
    </location>
</feature>
<feature type="transmembrane region" description="Helical" evidence="1">
    <location>
        <begin position="351"/>
        <end position="368"/>
    </location>
</feature>
<feature type="transmembrane region" description="Helical" evidence="1">
    <location>
        <begin position="228"/>
        <end position="248"/>
    </location>
</feature>
<protein>
    <submittedName>
        <fullName evidence="3">Diguanylate cyclase</fullName>
    </submittedName>
</protein>
<feature type="domain" description="GGDEF" evidence="2">
    <location>
        <begin position="404"/>
        <end position="562"/>
    </location>
</feature>
<organism evidence="3 4">
    <name type="scientific">Caenimonas sedimenti</name>
    <dbReference type="NCBI Taxonomy" id="2596921"/>
    <lineage>
        <taxon>Bacteria</taxon>
        <taxon>Pseudomonadati</taxon>
        <taxon>Pseudomonadota</taxon>
        <taxon>Betaproteobacteria</taxon>
        <taxon>Burkholderiales</taxon>
        <taxon>Comamonadaceae</taxon>
        <taxon>Caenimonas</taxon>
    </lineage>
</organism>
<comment type="caution">
    <text evidence="3">The sequence shown here is derived from an EMBL/GenBank/DDBJ whole genome shotgun (WGS) entry which is preliminary data.</text>
</comment>
<dbReference type="AlphaFoldDB" id="A0A562ZPS6"/>
<dbReference type="NCBIfam" id="TIGR00254">
    <property type="entry name" value="GGDEF"/>
    <property type="match status" value="1"/>
</dbReference>
<evidence type="ECO:0000313" key="4">
    <source>
        <dbReference type="Proteomes" id="UP000318199"/>
    </source>
</evidence>
<proteinExistence type="predicted"/>
<feature type="transmembrane region" description="Helical" evidence="1">
    <location>
        <begin position="292"/>
        <end position="310"/>
    </location>
</feature>
<dbReference type="EMBL" id="VOBQ01000012">
    <property type="protein sequence ID" value="TWO70371.1"/>
    <property type="molecule type" value="Genomic_DNA"/>
</dbReference>
<dbReference type="InterPro" id="IPR043128">
    <property type="entry name" value="Rev_trsase/Diguanyl_cyclase"/>
</dbReference>
<dbReference type="OrthoDB" id="8877642at2"/>
<dbReference type="PANTHER" id="PTHR44757:SF2">
    <property type="entry name" value="BIOFILM ARCHITECTURE MAINTENANCE PROTEIN MBAA"/>
    <property type="match status" value="1"/>
</dbReference>
<dbReference type="PANTHER" id="PTHR44757">
    <property type="entry name" value="DIGUANYLATE CYCLASE DGCP"/>
    <property type="match status" value="1"/>
</dbReference>
<dbReference type="InterPro" id="IPR052155">
    <property type="entry name" value="Biofilm_reg_signaling"/>
</dbReference>